<evidence type="ECO:0000313" key="4">
    <source>
        <dbReference type="EMBL" id="KAF4124892.1"/>
    </source>
</evidence>
<feature type="chain" id="PRO_5040448083" evidence="3">
    <location>
        <begin position="23"/>
        <end position="449"/>
    </location>
</feature>
<feature type="signal peptide" evidence="3">
    <location>
        <begin position="1"/>
        <end position="22"/>
    </location>
</feature>
<keyword evidence="5" id="KW-1185">Reference proteome</keyword>
<dbReference type="AlphaFoldDB" id="A0A9P5D3F7"/>
<feature type="coiled-coil region" evidence="1">
    <location>
        <begin position="130"/>
        <end position="161"/>
    </location>
</feature>
<comment type="caution">
    <text evidence="4">The sequence shown here is derived from an EMBL/GenBank/DDBJ whole genome shotgun (WGS) entry which is preliminary data.</text>
</comment>
<protein>
    <submittedName>
        <fullName evidence="4">Uncharacterized protein</fullName>
    </submittedName>
</protein>
<reference evidence="4" key="1">
    <citation type="submission" date="2020-03" db="EMBL/GenBank/DDBJ databases">
        <title>Site-based positive gene gene selection in Geosmithia morbida across the United States reveals a broad range of putative effectors and factors for local host and environmental adapation.</title>
        <authorList>
            <person name="Onufrak A."/>
            <person name="Murdoch R.W."/>
            <person name="Gazis R."/>
            <person name="Huff M."/>
            <person name="Staton M."/>
            <person name="Klingeman W."/>
            <person name="Hadziabdic D."/>
        </authorList>
    </citation>
    <scope>NUCLEOTIDE SEQUENCE</scope>
    <source>
        <strain evidence="4">1262</strain>
    </source>
</reference>
<feature type="compositionally biased region" description="Polar residues" evidence="2">
    <location>
        <begin position="417"/>
        <end position="428"/>
    </location>
</feature>
<name>A0A9P5D3F7_9HYPO</name>
<dbReference type="RefSeq" id="XP_035323544.1">
    <property type="nucleotide sequence ID" value="XM_035465707.1"/>
</dbReference>
<dbReference type="Proteomes" id="UP000749293">
    <property type="component" value="Unassembled WGS sequence"/>
</dbReference>
<feature type="compositionally biased region" description="Basic and acidic residues" evidence="2">
    <location>
        <begin position="392"/>
        <end position="405"/>
    </location>
</feature>
<feature type="region of interest" description="Disordered" evidence="2">
    <location>
        <begin position="213"/>
        <end position="449"/>
    </location>
</feature>
<feature type="compositionally biased region" description="Polar residues" evidence="2">
    <location>
        <begin position="367"/>
        <end position="385"/>
    </location>
</feature>
<organism evidence="4 5">
    <name type="scientific">Geosmithia morbida</name>
    <dbReference type="NCBI Taxonomy" id="1094350"/>
    <lineage>
        <taxon>Eukaryota</taxon>
        <taxon>Fungi</taxon>
        <taxon>Dikarya</taxon>
        <taxon>Ascomycota</taxon>
        <taxon>Pezizomycotina</taxon>
        <taxon>Sordariomycetes</taxon>
        <taxon>Hypocreomycetidae</taxon>
        <taxon>Hypocreales</taxon>
        <taxon>Bionectriaceae</taxon>
        <taxon>Geosmithia</taxon>
    </lineage>
</organism>
<dbReference type="GeneID" id="55969959"/>
<proteinExistence type="predicted"/>
<evidence type="ECO:0000256" key="1">
    <source>
        <dbReference type="SAM" id="Coils"/>
    </source>
</evidence>
<evidence type="ECO:0000313" key="5">
    <source>
        <dbReference type="Proteomes" id="UP000749293"/>
    </source>
</evidence>
<accession>A0A9P5D3F7</accession>
<dbReference type="EMBL" id="JAANYQ010000003">
    <property type="protein sequence ID" value="KAF4124892.1"/>
    <property type="molecule type" value="Genomic_DNA"/>
</dbReference>
<keyword evidence="3" id="KW-0732">Signal</keyword>
<feature type="compositionally biased region" description="Polar residues" evidence="2">
    <location>
        <begin position="229"/>
        <end position="241"/>
    </location>
</feature>
<sequence length="449" mass="50909">MCYMRCARCFLCTGILTWAVDTCPEVIKAKEGASLRRWGMGAFDAASYVLRPGCPGLEEAGAFFAFSHACPRCERFPNFLTPFTLEYMFARFLADIPFHYPENEPYWVQWHHRQMASATRRHNGLAIAQEKLQQITMDQLKEEKEREQEQQEDRKRRIQEQYAALAEGQRKQLQRQHHERLLDEQERRRWALIQPQIHIPGLAEQLEEIHGPEVYGSEGQGLGREDSEGQGSDGQTTSSRGRSLERRPPFIRSRSPKRRLLSPRDQSPHDQSSRQPEVAQDQEDIQMSDAQILDEPGSHARIPDLQLAEGQELQPHPVFQLPVIQLPHEPALQPQQRARPTEARIPQGLLQRPSQVVIQPGPVLWQLAQTGPGESTSHQPENQASQDDDGREQDQEGHTDEHEQRPPQNEKAGGPSKQAQSQEGSAGSTEVVMDDSAPAPIEEPADSTQ</sequence>
<evidence type="ECO:0000256" key="3">
    <source>
        <dbReference type="SAM" id="SignalP"/>
    </source>
</evidence>
<keyword evidence="1" id="KW-0175">Coiled coil</keyword>
<gene>
    <name evidence="4" type="ORF">GMORB2_3731</name>
</gene>
<evidence type="ECO:0000256" key="2">
    <source>
        <dbReference type="SAM" id="MobiDB-lite"/>
    </source>
</evidence>